<proteinExistence type="predicted"/>
<evidence type="ECO:0000313" key="2">
    <source>
        <dbReference type="Proteomes" id="UP000019763"/>
    </source>
</evidence>
<dbReference type="RefSeq" id="XP_011129822.1">
    <property type="nucleotide sequence ID" value="XM_011131520.1"/>
</dbReference>
<comment type="caution">
    <text evidence="1">The sequence shown here is derived from an EMBL/GenBank/DDBJ whole genome shotgun (WGS) entry which is preliminary data.</text>
</comment>
<dbReference type="Proteomes" id="UP000019763">
    <property type="component" value="Unassembled WGS sequence"/>
</dbReference>
<evidence type="ECO:0000313" key="1">
    <source>
        <dbReference type="EMBL" id="EZG71577.1"/>
    </source>
</evidence>
<sequence length="406" mass="44634">MGTVFPPLESELVCPSVDEFHEESDLALNLIEGCRFVYSRMWPGKKCDVAVSQSVNMGTYSKALDHASIMQVLLHPGSSVQQGGRNAATALRVGAADGSNVIVSYNGEQYSLKATTKLRPQWTASCAWFTTTPFRPLVALPRVWSARNVAPPFFRLPSLRTNGSFLPWFSRGADQVGAVTADPVPYDPADALDQAIFDSEDFAMVGINHASPKRHVGAKLTLQANNSTVLYTEFAARLRHNLWGCVEWVGLAASGAVLMNYGLKWKPNDLLTVANTVSTGPNFEKTMEEGIGETVVTNKTSAAFKVNPNLTLVGAANVQFNKLRSSLFHIVKHPARPAFHTYLIDRAFLQGYEYVLPKSRICAELNSQLQLKSTVQTLTGLSYSGQIDYLHDVYKFGFGYELTKKD</sequence>
<dbReference type="GeneID" id="22911944"/>
<keyword evidence="2" id="KW-1185">Reference proteome</keyword>
<organism evidence="1 2">
    <name type="scientific">Gregarina niphandrodes</name>
    <name type="common">Septate eugregarine</name>
    <dbReference type="NCBI Taxonomy" id="110365"/>
    <lineage>
        <taxon>Eukaryota</taxon>
        <taxon>Sar</taxon>
        <taxon>Alveolata</taxon>
        <taxon>Apicomplexa</taxon>
        <taxon>Conoidasida</taxon>
        <taxon>Gregarinasina</taxon>
        <taxon>Eugregarinorida</taxon>
        <taxon>Gregarinidae</taxon>
        <taxon>Gregarina</taxon>
    </lineage>
</organism>
<dbReference type="EMBL" id="AFNH02000401">
    <property type="protein sequence ID" value="EZG71577.1"/>
    <property type="molecule type" value="Genomic_DNA"/>
</dbReference>
<accession>A0A023B984</accession>
<gene>
    <name evidence="1" type="ORF">GNI_052570</name>
</gene>
<protein>
    <submittedName>
        <fullName evidence="1">Uncharacterized protein</fullName>
    </submittedName>
</protein>
<reference evidence="1" key="1">
    <citation type="submission" date="2013-12" db="EMBL/GenBank/DDBJ databases">
        <authorList>
            <person name="Omoto C.K."/>
            <person name="Sibley D."/>
            <person name="Venepally P."/>
            <person name="Hadjithomas M."/>
            <person name="Karamycheva S."/>
            <person name="Brunk B."/>
            <person name="Roos D."/>
            <person name="Caler E."/>
            <person name="Lorenzi H."/>
        </authorList>
    </citation>
    <scope>NUCLEOTIDE SEQUENCE</scope>
</reference>
<dbReference type="AlphaFoldDB" id="A0A023B984"/>
<name>A0A023B984_GRENI</name>
<dbReference type="VEuPathDB" id="CryptoDB:GNI_052570"/>